<dbReference type="GO" id="GO:0000774">
    <property type="term" value="F:adenyl-nucleotide exchange factor activity"/>
    <property type="evidence" value="ECO:0007669"/>
    <property type="project" value="TreeGrafter"/>
</dbReference>
<name>A0A6A6SKM5_9PLEO</name>
<dbReference type="Pfam" id="PF08609">
    <property type="entry name" value="Fes1"/>
    <property type="match status" value="1"/>
</dbReference>
<evidence type="ECO:0000313" key="5">
    <source>
        <dbReference type="EMBL" id="KAF2648279.1"/>
    </source>
</evidence>
<protein>
    <recommendedName>
        <fullName evidence="4">Nucleotide exchange factor Fes1 domain-containing protein</fullName>
    </recommendedName>
</protein>
<feature type="domain" description="Nucleotide exchange factor Fes1" evidence="4">
    <location>
        <begin position="6"/>
        <end position="88"/>
    </location>
</feature>
<accession>A0A6A6SKM5</accession>
<dbReference type="GO" id="GO:0005783">
    <property type="term" value="C:endoplasmic reticulum"/>
    <property type="evidence" value="ECO:0007669"/>
    <property type="project" value="TreeGrafter"/>
</dbReference>
<dbReference type="Gene3D" id="1.25.10.10">
    <property type="entry name" value="Leucine-rich Repeat Variant"/>
    <property type="match status" value="1"/>
</dbReference>
<organism evidence="5 6">
    <name type="scientific">Lophiostoma macrostomum CBS 122681</name>
    <dbReference type="NCBI Taxonomy" id="1314788"/>
    <lineage>
        <taxon>Eukaryota</taxon>
        <taxon>Fungi</taxon>
        <taxon>Dikarya</taxon>
        <taxon>Ascomycota</taxon>
        <taxon>Pezizomycotina</taxon>
        <taxon>Dothideomycetes</taxon>
        <taxon>Pleosporomycetidae</taxon>
        <taxon>Pleosporales</taxon>
        <taxon>Lophiostomataceae</taxon>
        <taxon>Lophiostoma</taxon>
    </lineage>
</organism>
<reference evidence="5" key="1">
    <citation type="journal article" date="2020" name="Stud. Mycol.">
        <title>101 Dothideomycetes genomes: a test case for predicting lifestyles and emergence of pathogens.</title>
        <authorList>
            <person name="Haridas S."/>
            <person name="Albert R."/>
            <person name="Binder M."/>
            <person name="Bloem J."/>
            <person name="Labutti K."/>
            <person name="Salamov A."/>
            <person name="Andreopoulos B."/>
            <person name="Baker S."/>
            <person name="Barry K."/>
            <person name="Bills G."/>
            <person name="Bluhm B."/>
            <person name="Cannon C."/>
            <person name="Castanera R."/>
            <person name="Culley D."/>
            <person name="Daum C."/>
            <person name="Ezra D."/>
            <person name="Gonzalez J."/>
            <person name="Henrissat B."/>
            <person name="Kuo A."/>
            <person name="Liang C."/>
            <person name="Lipzen A."/>
            <person name="Lutzoni F."/>
            <person name="Magnuson J."/>
            <person name="Mondo S."/>
            <person name="Nolan M."/>
            <person name="Ohm R."/>
            <person name="Pangilinan J."/>
            <person name="Park H.-J."/>
            <person name="Ramirez L."/>
            <person name="Alfaro M."/>
            <person name="Sun H."/>
            <person name="Tritt A."/>
            <person name="Yoshinaga Y."/>
            <person name="Zwiers L.-H."/>
            <person name="Turgeon B."/>
            <person name="Goodwin S."/>
            <person name="Spatafora J."/>
            <person name="Crous P."/>
            <person name="Grigoriev I."/>
        </authorList>
    </citation>
    <scope>NUCLEOTIDE SEQUENCE</scope>
    <source>
        <strain evidence="5">CBS 122681</strain>
    </source>
</reference>
<evidence type="ECO:0000259" key="4">
    <source>
        <dbReference type="Pfam" id="PF08609"/>
    </source>
</evidence>
<keyword evidence="6" id="KW-1185">Reference proteome</keyword>
<dbReference type="Proteomes" id="UP000799324">
    <property type="component" value="Unassembled WGS sequence"/>
</dbReference>
<evidence type="ECO:0000256" key="2">
    <source>
        <dbReference type="ARBA" id="ARBA00022737"/>
    </source>
</evidence>
<comment type="function">
    <text evidence="3">Functions as a nucleotide exchange factor (NEF) for Hsp70 chaperones which accelerates the release of ADP. Required for fully efficient Hsp70-mediated folding of proteins.</text>
</comment>
<dbReference type="Pfam" id="PF13513">
    <property type="entry name" value="HEAT_EZ"/>
    <property type="match status" value="1"/>
</dbReference>
<gene>
    <name evidence="5" type="ORF">K491DRAFT_613095</name>
</gene>
<evidence type="ECO:0000256" key="1">
    <source>
        <dbReference type="ARBA" id="ARBA00011045"/>
    </source>
</evidence>
<dbReference type="InterPro" id="IPR050693">
    <property type="entry name" value="Hsp70_NEF-Inhibitors"/>
</dbReference>
<dbReference type="InterPro" id="IPR016024">
    <property type="entry name" value="ARM-type_fold"/>
</dbReference>
<dbReference type="EMBL" id="MU004547">
    <property type="protein sequence ID" value="KAF2648279.1"/>
    <property type="molecule type" value="Genomic_DNA"/>
</dbReference>
<evidence type="ECO:0000256" key="3">
    <source>
        <dbReference type="ARBA" id="ARBA00024912"/>
    </source>
</evidence>
<dbReference type="PANTHER" id="PTHR19316">
    <property type="entry name" value="PROTEIN FOLDING REGULATOR"/>
    <property type="match status" value="1"/>
</dbReference>
<sequence length="210" mass="22908">MNDPTLNDVFKWSIQNSGAANQTGDLPPALPNAAGLGALFGMPVKSETQQVEENFAIIQDPKSSTDDIVDAFENLELLVSKIDTANNLEAMKKWTVLMELLDHERHEMRLGAADCVGTAVENNPRAQERMLVLGAIPKLVKLATQDENRGVRKKAIRALSCGSRNYQPNLDATIANLPGEFKPKDKLDAGDMDSVDSLIEPLRANAQRAT</sequence>
<comment type="similarity">
    <text evidence="1">Belongs to the FES1 family.</text>
</comment>
<dbReference type="AlphaFoldDB" id="A0A6A6SKM5"/>
<dbReference type="InterPro" id="IPR011989">
    <property type="entry name" value="ARM-like"/>
</dbReference>
<evidence type="ECO:0000313" key="6">
    <source>
        <dbReference type="Proteomes" id="UP000799324"/>
    </source>
</evidence>
<dbReference type="SUPFAM" id="SSF48371">
    <property type="entry name" value="ARM repeat"/>
    <property type="match status" value="1"/>
</dbReference>
<proteinExistence type="inferred from homology"/>
<dbReference type="InterPro" id="IPR013918">
    <property type="entry name" value="Nucleotide_exch_fac_Fes1"/>
</dbReference>
<keyword evidence="2" id="KW-0677">Repeat</keyword>
<dbReference type="OrthoDB" id="10250458at2759"/>
<dbReference type="PANTHER" id="PTHR19316:SF18">
    <property type="entry name" value="HSP70-BINDING PROTEIN 1"/>
    <property type="match status" value="1"/>
</dbReference>